<dbReference type="EMBL" id="JAMTCK010000007">
    <property type="protein sequence ID" value="MCP2166680.1"/>
    <property type="molecule type" value="Genomic_DNA"/>
</dbReference>
<organism evidence="2 3">
    <name type="scientific">Goodfellowiella coeruleoviolacea</name>
    <dbReference type="NCBI Taxonomy" id="334858"/>
    <lineage>
        <taxon>Bacteria</taxon>
        <taxon>Bacillati</taxon>
        <taxon>Actinomycetota</taxon>
        <taxon>Actinomycetes</taxon>
        <taxon>Pseudonocardiales</taxon>
        <taxon>Pseudonocardiaceae</taxon>
        <taxon>Goodfellowiella</taxon>
    </lineage>
</organism>
<dbReference type="Pfam" id="PF25362">
    <property type="entry name" value="bPH_11"/>
    <property type="match status" value="1"/>
</dbReference>
<dbReference type="RefSeq" id="WP_253772759.1">
    <property type="nucleotide sequence ID" value="NZ_JAMTCK010000007.1"/>
</dbReference>
<dbReference type="InterPro" id="IPR057446">
    <property type="entry name" value="PH_bac"/>
</dbReference>
<keyword evidence="3" id="KW-1185">Reference proteome</keyword>
<accession>A0AAE3GG13</accession>
<evidence type="ECO:0000313" key="2">
    <source>
        <dbReference type="EMBL" id="MCP2166680.1"/>
    </source>
</evidence>
<gene>
    <name evidence="2" type="ORF">LX83_003548</name>
</gene>
<dbReference type="AlphaFoldDB" id="A0AAE3GG13"/>
<protein>
    <recommendedName>
        <fullName evidence="1">PH domain-containing protein</fullName>
    </recommendedName>
</protein>
<sequence>MTRVLLTLAVVAFFALCVFGMWRGWRARARRQAAVLPPLPAAPADLTAAPLLPETTGVYVGSTTAGDWQDRIAVGDLGFRSAAVLRLTGEGLLIDRTGAQPLWIPAAQLRDARTDRALAGKVMSRDGLLVVRWQLGDQLLDTGFRGDHKDVYQRWVAQLRSLAGIEEQETVSGGARA</sequence>
<comment type="caution">
    <text evidence="2">The sequence shown here is derived from an EMBL/GenBank/DDBJ whole genome shotgun (WGS) entry which is preliminary data.</text>
</comment>
<feature type="domain" description="PH" evidence="1">
    <location>
        <begin position="37"/>
        <end position="159"/>
    </location>
</feature>
<evidence type="ECO:0000259" key="1">
    <source>
        <dbReference type="Pfam" id="PF25362"/>
    </source>
</evidence>
<reference evidence="2" key="1">
    <citation type="submission" date="2022-06" db="EMBL/GenBank/DDBJ databases">
        <title>Genomic Encyclopedia of Archaeal and Bacterial Type Strains, Phase II (KMG-II): from individual species to whole genera.</title>
        <authorList>
            <person name="Goeker M."/>
        </authorList>
    </citation>
    <scope>NUCLEOTIDE SEQUENCE</scope>
    <source>
        <strain evidence="2">DSM 43935</strain>
    </source>
</reference>
<evidence type="ECO:0000313" key="3">
    <source>
        <dbReference type="Proteomes" id="UP001206128"/>
    </source>
</evidence>
<name>A0AAE3GG13_9PSEU</name>
<dbReference type="Proteomes" id="UP001206128">
    <property type="component" value="Unassembled WGS sequence"/>
</dbReference>
<proteinExistence type="predicted"/>